<dbReference type="GO" id="GO:0045290">
    <property type="term" value="F:D-arabinose 1-dehydrogenase [NAD(P)+] activity"/>
    <property type="evidence" value="ECO:0007669"/>
    <property type="project" value="TreeGrafter"/>
</dbReference>
<accession>A0A9P8MUF9</accession>
<dbReference type="OrthoDB" id="5286008at2759"/>
<reference evidence="3" key="1">
    <citation type="submission" date="2021-09" db="EMBL/GenBank/DDBJ databases">
        <title>A high-quality genome of the endoparasitic fungus Hirsutella rhossiliensis with a comparison of Hirsutella genomes reveals transposable elements contributing to genome size variation.</title>
        <authorList>
            <person name="Lin R."/>
            <person name="Jiao Y."/>
            <person name="Sun X."/>
            <person name="Ling J."/>
            <person name="Xie B."/>
            <person name="Cheng X."/>
        </authorList>
    </citation>
    <scope>NUCLEOTIDE SEQUENCE</scope>
    <source>
        <strain evidence="3">HR02</strain>
    </source>
</reference>
<evidence type="ECO:0000313" key="4">
    <source>
        <dbReference type="Proteomes" id="UP000824596"/>
    </source>
</evidence>
<dbReference type="Gene3D" id="3.20.20.100">
    <property type="entry name" value="NADP-dependent oxidoreductase domain"/>
    <property type="match status" value="1"/>
</dbReference>
<name>A0A9P8MUF9_9HYPO</name>
<gene>
    <name evidence="3" type="ORF">HRG_07528</name>
</gene>
<dbReference type="PANTHER" id="PTHR42686:SF1">
    <property type="entry name" value="GH17980P-RELATED"/>
    <property type="match status" value="1"/>
</dbReference>
<dbReference type="InterPro" id="IPR023210">
    <property type="entry name" value="NADP_OxRdtase_dom"/>
</dbReference>
<sequence>MASREPLSHVLPPLVLGTATFNTQYHHDPTHMPYADIVRRALEHDIAAFDTSPYYGPSETLLGDALAALDPRPPRASYFLITKAGRIAADEFDYSPAWMRYSVCRSLERLGTPYLDLVYAHDVEFVAPADVLAAVAELRRLRDAGRVRYVGISGYPVAVLAGLAELVLETTGEPLDAVMSYGHFCVQNGQLGRPDLLARFRAAGVECVLNASMLGMGLLTSRGVDNGPMASWHPAPPALRKACADLAAIAARHGERLEEVAIRWALENWARVGAPLGTLAYPSRAVALPARIGVSVMGVAAVEELEETWALWKSVVGGGTAEPAAEERRAKIAAIVAGSMWPSLGPWKDFAWESPGEAFANRREAPGAVPDDNVAERWGLIAKTMLDSAKI</sequence>
<keyword evidence="4" id="KW-1185">Reference proteome</keyword>
<protein>
    <submittedName>
        <fullName evidence="3">Aldo/keto reductase family domain-containing protein</fullName>
    </submittedName>
</protein>
<dbReference type="GeneID" id="68356657"/>
<dbReference type="GO" id="GO:0005829">
    <property type="term" value="C:cytosol"/>
    <property type="evidence" value="ECO:0007669"/>
    <property type="project" value="TreeGrafter"/>
</dbReference>
<dbReference type="InterPro" id="IPR020471">
    <property type="entry name" value="AKR"/>
</dbReference>
<evidence type="ECO:0000256" key="1">
    <source>
        <dbReference type="ARBA" id="ARBA00023002"/>
    </source>
</evidence>
<dbReference type="InterPro" id="IPR036812">
    <property type="entry name" value="NAD(P)_OxRdtase_dom_sf"/>
</dbReference>
<evidence type="ECO:0000313" key="3">
    <source>
        <dbReference type="EMBL" id="KAH0961450.1"/>
    </source>
</evidence>
<evidence type="ECO:0000259" key="2">
    <source>
        <dbReference type="Pfam" id="PF00248"/>
    </source>
</evidence>
<dbReference type="GO" id="GO:0070485">
    <property type="term" value="P:dehydro-D-arabinono-1,4-lactone biosynthetic process"/>
    <property type="evidence" value="ECO:0007669"/>
    <property type="project" value="TreeGrafter"/>
</dbReference>
<keyword evidence="1" id="KW-0560">Oxidoreductase</keyword>
<dbReference type="Proteomes" id="UP000824596">
    <property type="component" value="Unassembled WGS sequence"/>
</dbReference>
<feature type="domain" description="NADP-dependent oxidoreductase" evidence="2">
    <location>
        <begin position="13"/>
        <end position="312"/>
    </location>
</feature>
<dbReference type="SUPFAM" id="SSF51430">
    <property type="entry name" value="NAD(P)-linked oxidoreductase"/>
    <property type="match status" value="1"/>
</dbReference>
<dbReference type="AlphaFoldDB" id="A0A9P8MUF9"/>
<dbReference type="Pfam" id="PF00248">
    <property type="entry name" value="Aldo_ket_red"/>
    <property type="match status" value="1"/>
</dbReference>
<proteinExistence type="predicted"/>
<dbReference type="EMBL" id="JAIZPD010000008">
    <property type="protein sequence ID" value="KAH0961450.1"/>
    <property type="molecule type" value="Genomic_DNA"/>
</dbReference>
<comment type="caution">
    <text evidence="3">The sequence shown here is derived from an EMBL/GenBank/DDBJ whole genome shotgun (WGS) entry which is preliminary data.</text>
</comment>
<dbReference type="PANTHER" id="PTHR42686">
    <property type="entry name" value="GH17980P-RELATED"/>
    <property type="match status" value="1"/>
</dbReference>
<organism evidence="3 4">
    <name type="scientific">Hirsutella rhossiliensis</name>
    <dbReference type="NCBI Taxonomy" id="111463"/>
    <lineage>
        <taxon>Eukaryota</taxon>
        <taxon>Fungi</taxon>
        <taxon>Dikarya</taxon>
        <taxon>Ascomycota</taxon>
        <taxon>Pezizomycotina</taxon>
        <taxon>Sordariomycetes</taxon>
        <taxon>Hypocreomycetidae</taxon>
        <taxon>Hypocreales</taxon>
        <taxon>Ophiocordycipitaceae</taxon>
        <taxon>Hirsutella</taxon>
    </lineage>
</organism>
<dbReference type="RefSeq" id="XP_044718963.1">
    <property type="nucleotide sequence ID" value="XM_044865999.1"/>
</dbReference>